<accession>A0A2M4DH16</accession>
<dbReference type="EMBL" id="GGFL01012684">
    <property type="protein sequence ID" value="MBW76862.1"/>
    <property type="molecule type" value="Transcribed_RNA"/>
</dbReference>
<sequence length="93" mass="10148">MKSKCSKSLMPIVFSWSTVVARFVRCISGTGVGSISSRYARSVYNRYALPGPVRPARPARCLAAAWEMGVTTSESMPVFELYTFCLTNPGSTT</sequence>
<name>A0A2M4DH16_ANODA</name>
<organism evidence="1">
    <name type="scientific">Anopheles darlingi</name>
    <name type="common">Mosquito</name>
    <dbReference type="NCBI Taxonomy" id="43151"/>
    <lineage>
        <taxon>Eukaryota</taxon>
        <taxon>Metazoa</taxon>
        <taxon>Ecdysozoa</taxon>
        <taxon>Arthropoda</taxon>
        <taxon>Hexapoda</taxon>
        <taxon>Insecta</taxon>
        <taxon>Pterygota</taxon>
        <taxon>Neoptera</taxon>
        <taxon>Endopterygota</taxon>
        <taxon>Diptera</taxon>
        <taxon>Nematocera</taxon>
        <taxon>Culicoidea</taxon>
        <taxon>Culicidae</taxon>
        <taxon>Anophelinae</taxon>
        <taxon>Anopheles</taxon>
    </lineage>
</organism>
<reference evidence="1" key="1">
    <citation type="submission" date="2018-01" db="EMBL/GenBank/DDBJ databases">
        <title>An insight into the sialome of Amazonian anophelines.</title>
        <authorList>
            <person name="Ribeiro J.M."/>
            <person name="Scarpassa V."/>
            <person name="Calvo E."/>
        </authorList>
    </citation>
    <scope>NUCLEOTIDE SEQUENCE</scope>
</reference>
<proteinExistence type="predicted"/>
<evidence type="ECO:0000313" key="1">
    <source>
        <dbReference type="EMBL" id="MBW76862.1"/>
    </source>
</evidence>
<protein>
    <submittedName>
        <fullName evidence="1">Putative secreted protein</fullName>
    </submittedName>
</protein>
<dbReference type="AlphaFoldDB" id="A0A2M4DH16"/>